<feature type="transmembrane region" description="Helical" evidence="1">
    <location>
        <begin position="28"/>
        <end position="51"/>
    </location>
</feature>
<organism evidence="2 3">
    <name type="scientific">Cuscuta campestris</name>
    <dbReference type="NCBI Taxonomy" id="132261"/>
    <lineage>
        <taxon>Eukaryota</taxon>
        <taxon>Viridiplantae</taxon>
        <taxon>Streptophyta</taxon>
        <taxon>Embryophyta</taxon>
        <taxon>Tracheophyta</taxon>
        <taxon>Spermatophyta</taxon>
        <taxon>Magnoliopsida</taxon>
        <taxon>eudicotyledons</taxon>
        <taxon>Gunneridae</taxon>
        <taxon>Pentapetalae</taxon>
        <taxon>asterids</taxon>
        <taxon>lamiids</taxon>
        <taxon>Solanales</taxon>
        <taxon>Convolvulaceae</taxon>
        <taxon>Cuscuteae</taxon>
        <taxon>Cuscuta</taxon>
        <taxon>Cuscuta subgen. Grammica</taxon>
        <taxon>Cuscuta sect. Cleistogrammica</taxon>
    </lineage>
</organism>
<evidence type="ECO:0000313" key="2">
    <source>
        <dbReference type="EMBL" id="VFQ68233.1"/>
    </source>
</evidence>
<keyword evidence="1" id="KW-0472">Membrane</keyword>
<keyword evidence="1" id="KW-0812">Transmembrane</keyword>
<proteinExistence type="predicted"/>
<sequence>MAGGLSFSEENHKEISDDSWEIMGDKGVGFIGLILGHSWKGTGLGIIYGYFGVMALGYCEGKHGQEVGSRGWRWVMVLALCRCCVGIVRFIWAGNERKEERVLLVY</sequence>
<protein>
    <submittedName>
        <fullName evidence="2">Uncharacterized protein</fullName>
    </submittedName>
</protein>
<evidence type="ECO:0000256" key="1">
    <source>
        <dbReference type="SAM" id="Phobius"/>
    </source>
</evidence>
<dbReference type="Proteomes" id="UP000595140">
    <property type="component" value="Unassembled WGS sequence"/>
</dbReference>
<dbReference type="EMBL" id="OOIL02000669">
    <property type="protein sequence ID" value="VFQ68233.1"/>
    <property type="molecule type" value="Genomic_DNA"/>
</dbReference>
<gene>
    <name evidence="2" type="ORF">CCAM_LOCUS10009</name>
</gene>
<feature type="transmembrane region" description="Helical" evidence="1">
    <location>
        <begin position="71"/>
        <end position="92"/>
    </location>
</feature>
<accession>A0A484KR79</accession>
<evidence type="ECO:0000313" key="3">
    <source>
        <dbReference type="Proteomes" id="UP000595140"/>
    </source>
</evidence>
<dbReference type="AlphaFoldDB" id="A0A484KR79"/>
<name>A0A484KR79_9ASTE</name>
<reference evidence="2 3" key="1">
    <citation type="submission" date="2018-04" db="EMBL/GenBank/DDBJ databases">
        <authorList>
            <person name="Vogel A."/>
        </authorList>
    </citation>
    <scope>NUCLEOTIDE SEQUENCE [LARGE SCALE GENOMIC DNA]</scope>
</reference>
<keyword evidence="3" id="KW-1185">Reference proteome</keyword>
<keyword evidence="1" id="KW-1133">Transmembrane helix</keyword>